<accession>A0A2H0Y1N5</accession>
<evidence type="ECO:0008006" key="3">
    <source>
        <dbReference type="Google" id="ProtNLM"/>
    </source>
</evidence>
<name>A0A2H0Y1N5_UNCSA</name>
<gene>
    <name evidence="1" type="ORF">COT42_00725</name>
</gene>
<organism evidence="1 2">
    <name type="scientific">Candidatus Saganbacteria bacterium CG08_land_8_20_14_0_20_45_16</name>
    <dbReference type="NCBI Taxonomy" id="2014293"/>
    <lineage>
        <taxon>Bacteria</taxon>
        <taxon>Bacillati</taxon>
        <taxon>Saganbacteria</taxon>
    </lineage>
</organism>
<protein>
    <recommendedName>
        <fullName evidence="3">Nucleotidyl transferase AbiEii/AbiGii toxin family protein</fullName>
    </recommendedName>
</protein>
<dbReference type="EMBL" id="PEYM01000007">
    <property type="protein sequence ID" value="PIS31625.1"/>
    <property type="molecule type" value="Genomic_DNA"/>
</dbReference>
<evidence type="ECO:0000313" key="1">
    <source>
        <dbReference type="EMBL" id="PIS31625.1"/>
    </source>
</evidence>
<dbReference type="Proteomes" id="UP000231343">
    <property type="component" value="Unassembled WGS sequence"/>
</dbReference>
<comment type="caution">
    <text evidence="1">The sequence shown here is derived from an EMBL/GenBank/DDBJ whole genome shotgun (WGS) entry which is preliminary data.</text>
</comment>
<proteinExistence type="predicted"/>
<sequence>MTASLKKISIKDLAGFVSSHLNKLNLKAVLTGGACVSIYSKNKYQSLDLDFVTNAAENQPKEITAAMKELGFKRANEGFFEHSDCKYIIEFIPPPLAIGREPVKKIDEIRTKRGTLKLLSPTDCVKDRLAAYYHWNDPQSLKQALMVAKKQKIDLKEIKRWSKVEENEKKFQTFCEKLNGA</sequence>
<dbReference type="AlphaFoldDB" id="A0A2H0Y1N5"/>
<reference evidence="1 2" key="1">
    <citation type="submission" date="2017-09" db="EMBL/GenBank/DDBJ databases">
        <title>Depth-based differentiation of microbial function through sediment-hosted aquifers and enrichment of novel symbionts in the deep terrestrial subsurface.</title>
        <authorList>
            <person name="Probst A.J."/>
            <person name="Ladd B."/>
            <person name="Jarett J.K."/>
            <person name="Geller-Mcgrath D.E."/>
            <person name="Sieber C.M."/>
            <person name="Emerson J.B."/>
            <person name="Anantharaman K."/>
            <person name="Thomas B.C."/>
            <person name="Malmstrom R."/>
            <person name="Stieglmeier M."/>
            <person name="Klingl A."/>
            <person name="Woyke T."/>
            <person name="Ryan C.M."/>
            <person name="Banfield J.F."/>
        </authorList>
    </citation>
    <scope>NUCLEOTIDE SEQUENCE [LARGE SCALE GENOMIC DNA]</scope>
    <source>
        <strain evidence="1">CG08_land_8_20_14_0_20_45_16</strain>
    </source>
</reference>
<evidence type="ECO:0000313" key="2">
    <source>
        <dbReference type="Proteomes" id="UP000231343"/>
    </source>
</evidence>